<dbReference type="Pfam" id="PF07978">
    <property type="entry name" value="NIPSNAP"/>
    <property type="match status" value="2"/>
</dbReference>
<accession>A0A2P6V4M4</accession>
<dbReference type="AlphaFoldDB" id="A0A2P6V4M4"/>
<dbReference type="PANTHER" id="PTHR21017">
    <property type="entry name" value="NIPSNAP-RELATED"/>
    <property type="match status" value="1"/>
</dbReference>
<comment type="similarity">
    <text evidence="1">Belongs to the NipSnap family.</text>
</comment>
<feature type="domain" description="NIPSNAP" evidence="2">
    <location>
        <begin position="501"/>
        <end position="603"/>
    </location>
</feature>
<dbReference type="InterPro" id="IPR011008">
    <property type="entry name" value="Dimeric_a/b-barrel"/>
</dbReference>
<gene>
    <name evidence="3" type="ORF">C2E20_7412</name>
</gene>
<dbReference type="OrthoDB" id="10262843at2759"/>
<reference evidence="3 4" key="1">
    <citation type="journal article" date="2018" name="Plant J.">
        <title>Genome sequences of Chlorella sorokiniana UTEX 1602 and Micractinium conductrix SAG 241.80: implications to maltose excretion by a green alga.</title>
        <authorList>
            <person name="Arriola M.B."/>
            <person name="Velmurugan N."/>
            <person name="Zhang Y."/>
            <person name="Plunkett M.H."/>
            <person name="Hondzo H."/>
            <person name="Barney B.M."/>
        </authorList>
    </citation>
    <scope>NUCLEOTIDE SEQUENCE [LARGE SCALE GENOMIC DNA]</scope>
    <source>
        <strain evidence="3 4">SAG 241.80</strain>
    </source>
</reference>
<evidence type="ECO:0000313" key="3">
    <source>
        <dbReference type="EMBL" id="PSC69041.1"/>
    </source>
</evidence>
<evidence type="ECO:0000259" key="2">
    <source>
        <dbReference type="Pfam" id="PF07978"/>
    </source>
</evidence>
<name>A0A2P6V4M4_9CHLO</name>
<feature type="domain" description="NIPSNAP" evidence="2">
    <location>
        <begin position="378"/>
        <end position="474"/>
    </location>
</feature>
<dbReference type="EMBL" id="LHPF02000030">
    <property type="protein sequence ID" value="PSC69041.1"/>
    <property type="molecule type" value="Genomic_DNA"/>
</dbReference>
<proteinExistence type="inferred from homology"/>
<organism evidence="3 4">
    <name type="scientific">Micractinium conductrix</name>
    <dbReference type="NCBI Taxonomy" id="554055"/>
    <lineage>
        <taxon>Eukaryota</taxon>
        <taxon>Viridiplantae</taxon>
        <taxon>Chlorophyta</taxon>
        <taxon>core chlorophytes</taxon>
        <taxon>Trebouxiophyceae</taxon>
        <taxon>Chlorellales</taxon>
        <taxon>Chlorellaceae</taxon>
        <taxon>Chlorella clade</taxon>
        <taxon>Micractinium</taxon>
    </lineage>
</organism>
<keyword evidence="4" id="KW-1185">Reference proteome</keyword>
<protein>
    <submittedName>
        <fullName evidence="3">Nap-like protein 3A</fullName>
    </submittedName>
</protein>
<comment type="caution">
    <text evidence="3">The sequence shown here is derived from an EMBL/GenBank/DDBJ whole genome shotgun (WGS) entry which is preliminary data.</text>
</comment>
<dbReference type="Proteomes" id="UP000239649">
    <property type="component" value="Unassembled WGS sequence"/>
</dbReference>
<sequence>MILSMSSGVVYAIQPPGVLRAEIEPATVHGPADLRAVVQLAVQLSPGYLGSTTRDVEVRLGENANALLAGTHSCLQAQERPVFEQLWREHPGSSAADSEARTAAYRANLEQRCVVVARVSAASFGGDRSQMEVLLGAAEQAGIDACTATILNRSLTVGPRFVSMPGMCQAAGALGGALSMALDGYDEDGRSIAAQNMGALRMALDGYDEDGRSIAAQNMGALRMALDGYDEDGRSIAAQNMAALSMALDGYDEDGRSIAAQNMGALRMALDGYDEDGRSIAAQNMGGGKKWRMYLRKTLTSWEATGAPLTKGSTALPKQPSCIQLGNAAARLIYPAFDAKQTTLSLAPIDGAPANYAEVALSRGLAGQASSAAYTGLVELRQYTMKPEGTKEFMRLTNDKAELRKSLLPFLGMFTCDTGGVLNRVVHLYHYNDFDHRDKHRGMSAASKEWQEQYLAFSRHCLQTLESSVYVPAAGVLAAASAVPVQQFAAPPGEQGKVPVYELRQYQLKPGYDGVPKLLAAFEAGIPHKVAADRQGRLVWFGYTEVGMLNSVIELWRYPSAQACHDARKAARGVTQWRECIAAVTPGVEYFTSSFMHACPFSPMQ</sequence>
<dbReference type="InterPro" id="IPR051557">
    <property type="entry name" value="NipSnap_domain"/>
</dbReference>
<evidence type="ECO:0000313" key="4">
    <source>
        <dbReference type="Proteomes" id="UP000239649"/>
    </source>
</evidence>
<dbReference type="Gene3D" id="3.30.70.100">
    <property type="match status" value="2"/>
</dbReference>
<dbReference type="PANTHER" id="PTHR21017:SF17">
    <property type="entry name" value="PROTEIN NIPSNAP"/>
    <property type="match status" value="1"/>
</dbReference>
<dbReference type="STRING" id="554055.A0A2P6V4M4"/>
<dbReference type="GO" id="GO:0000423">
    <property type="term" value="P:mitophagy"/>
    <property type="evidence" value="ECO:0007669"/>
    <property type="project" value="UniProtKB-ARBA"/>
</dbReference>
<dbReference type="GO" id="GO:0005739">
    <property type="term" value="C:mitochondrion"/>
    <property type="evidence" value="ECO:0007669"/>
    <property type="project" value="TreeGrafter"/>
</dbReference>
<dbReference type="SUPFAM" id="SSF54909">
    <property type="entry name" value="Dimeric alpha+beta barrel"/>
    <property type="match status" value="2"/>
</dbReference>
<dbReference type="InterPro" id="IPR012577">
    <property type="entry name" value="NIPSNAP"/>
</dbReference>
<evidence type="ECO:0000256" key="1">
    <source>
        <dbReference type="ARBA" id="ARBA00005291"/>
    </source>
</evidence>